<gene>
    <name evidence="3" type="ORF">CR513_61463</name>
</gene>
<evidence type="ECO:0000313" key="3">
    <source>
        <dbReference type="EMBL" id="RDX60398.1"/>
    </source>
</evidence>
<feature type="non-terminal residue" evidence="3">
    <location>
        <position position="1"/>
    </location>
</feature>
<sequence length="213" mass="23652">MAEELTVIPHSQASSTKKRSSKNDKLCLEDYLHLLHSRQTLHLTMNQLNQVIRIHGFKKIHHAPKFSVSRNCKNLSGFRAQKVLVDAVESLDLVDLPRSTLRESVSAFAAVAVEDAVADLGELNWQECCVTSVEKLSFCDGQSVFPASSDQSLRVMSHSESQAQKSKRIDETRELIPEAFRKSLKATKMVPKRKRSSGRALDSVASTVDSASC</sequence>
<evidence type="ECO:0000256" key="1">
    <source>
        <dbReference type="SAM" id="MobiDB-lite"/>
    </source>
</evidence>
<comment type="caution">
    <text evidence="3">The sequence shown here is derived from an EMBL/GenBank/DDBJ whole genome shotgun (WGS) entry which is preliminary data.</text>
</comment>
<feature type="region of interest" description="Disordered" evidence="1">
    <location>
        <begin position="187"/>
        <end position="213"/>
    </location>
</feature>
<name>A0A371E300_MUCPR</name>
<dbReference type="OrthoDB" id="692230at2759"/>
<reference evidence="3" key="1">
    <citation type="submission" date="2018-05" db="EMBL/GenBank/DDBJ databases">
        <title>Draft genome of Mucuna pruriens seed.</title>
        <authorList>
            <person name="Nnadi N.E."/>
            <person name="Vos R."/>
            <person name="Hasami M.H."/>
            <person name="Devisetty U.K."/>
            <person name="Aguiy J.C."/>
        </authorList>
    </citation>
    <scope>NUCLEOTIDE SEQUENCE [LARGE SCALE GENOMIC DNA]</scope>
    <source>
        <strain evidence="3">JCA_2017</strain>
    </source>
</reference>
<dbReference type="AlphaFoldDB" id="A0A371E300"/>
<dbReference type="PANTHER" id="PTHR35096">
    <property type="entry name" value="BNAA08G28570D PROTEIN"/>
    <property type="match status" value="1"/>
</dbReference>
<feature type="region of interest" description="Disordered" evidence="1">
    <location>
        <begin position="1"/>
        <end position="20"/>
    </location>
</feature>
<dbReference type="STRING" id="157652.A0A371E300"/>
<dbReference type="Proteomes" id="UP000257109">
    <property type="component" value="Unassembled WGS sequence"/>
</dbReference>
<evidence type="ECO:0000313" key="4">
    <source>
        <dbReference type="Proteomes" id="UP000257109"/>
    </source>
</evidence>
<dbReference type="InterPro" id="IPR056689">
    <property type="entry name" value="DUF7787"/>
</dbReference>
<organism evidence="3 4">
    <name type="scientific">Mucuna pruriens</name>
    <name type="common">Velvet bean</name>
    <name type="synonym">Dolichos pruriens</name>
    <dbReference type="NCBI Taxonomy" id="157652"/>
    <lineage>
        <taxon>Eukaryota</taxon>
        <taxon>Viridiplantae</taxon>
        <taxon>Streptophyta</taxon>
        <taxon>Embryophyta</taxon>
        <taxon>Tracheophyta</taxon>
        <taxon>Spermatophyta</taxon>
        <taxon>Magnoliopsida</taxon>
        <taxon>eudicotyledons</taxon>
        <taxon>Gunneridae</taxon>
        <taxon>Pentapetalae</taxon>
        <taxon>rosids</taxon>
        <taxon>fabids</taxon>
        <taxon>Fabales</taxon>
        <taxon>Fabaceae</taxon>
        <taxon>Papilionoideae</taxon>
        <taxon>50 kb inversion clade</taxon>
        <taxon>NPAAA clade</taxon>
        <taxon>indigoferoid/millettioid clade</taxon>
        <taxon>Phaseoleae</taxon>
        <taxon>Mucuna</taxon>
    </lineage>
</organism>
<proteinExistence type="predicted"/>
<dbReference type="EMBL" id="QJKJ01016897">
    <property type="protein sequence ID" value="RDX60398.1"/>
    <property type="molecule type" value="Genomic_DNA"/>
</dbReference>
<keyword evidence="4" id="KW-1185">Reference proteome</keyword>
<feature type="compositionally biased region" description="Polar residues" evidence="1">
    <location>
        <begin position="204"/>
        <end position="213"/>
    </location>
</feature>
<feature type="compositionally biased region" description="Basic residues" evidence="1">
    <location>
        <begin position="187"/>
        <end position="197"/>
    </location>
</feature>
<evidence type="ECO:0000259" key="2">
    <source>
        <dbReference type="Pfam" id="PF25042"/>
    </source>
</evidence>
<dbReference type="Pfam" id="PF25042">
    <property type="entry name" value="DUF7787"/>
    <property type="match status" value="1"/>
</dbReference>
<protein>
    <recommendedName>
        <fullName evidence="2">DUF7787 domain-containing protein</fullName>
    </recommendedName>
</protein>
<dbReference type="PANTHER" id="PTHR35096:SF8">
    <property type="entry name" value="OS03G0308600 PROTEIN"/>
    <property type="match status" value="1"/>
</dbReference>
<accession>A0A371E300</accession>
<feature type="domain" description="DUF7787" evidence="2">
    <location>
        <begin position="22"/>
        <end position="69"/>
    </location>
</feature>